<protein>
    <recommendedName>
        <fullName evidence="1">N(6)-L-threonylcarbamoyladenine synthase</fullName>
        <ecNumber evidence="1">2.3.1.234</ecNumber>
    </recommendedName>
</protein>
<comment type="cofactor">
    <cofactor evidence="7">
        <name>a divalent metal cation</name>
        <dbReference type="ChEBI" id="CHEBI:60240"/>
    </cofactor>
    <text evidence="7">Binds 1 divalent metal cation per subunit.</text>
</comment>
<evidence type="ECO:0000259" key="8">
    <source>
        <dbReference type="Pfam" id="PF00814"/>
    </source>
</evidence>
<dbReference type="InterPro" id="IPR043129">
    <property type="entry name" value="ATPase_NBD"/>
</dbReference>
<dbReference type="GO" id="GO:0061711">
    <property type="term" value="F:tRNA N(6)-L-threonylcarbamoyladenine synthase activity"/>
    <property type="evidence" value="ECO:0007669"/>
    <property type="project" value="UniProtKB-EC"/>
</dbReference>
<dbReference type="PRINTS" id="PR00789">
    <property type="entry name" value="OSIALOPTASE"/>
</dbReference>
<organism evidence="9 10">
    <name type="scientific">Trichinella spiralis</name>
    <name type="common">Trichina worm</name>
    <dbReference type="NCBI Taxonomy" id="6334"/>
    <lineage>
        <taxon>Eukaryota</taxon>
        <taxon>Metazoa</taxon>
        <taxon>Ecdysozoa</taxon>
        <taxon>Nematoda</taxon>
        <taxon>Enoplea</taxon>
        <taxon>Dorylaimia</taxon>
        <taxon>Trichinellida</taxon>
        <taxon>Trichinellidae</taxon>
        <taxon>Trichinella</taxon>
    </lineage>
</organism>
<dbReference type="PANTHER" id="PTHR11735:SF6">
    <property type="entry name" value="TRNA N6-ADENOSINE THREONYLCARBAMOYLTRANSFERASE, MITOCHONDRIAL"/>
    <property type="match status" value="1"/>
</dbReference>
<dbReference type="Gene3D" id="3.30.420.40">
    <property type="match status" value="2"/>
</dbReference>
<dbReference type="Pfam" id="PF00814">
    <property type="entry name" value="TsaD"/>
    <property type="match status" value="2"/>
</dbReference>
<gene>
    <name evidence="9" type="primary">osgepl1</name>
    <name evidence="9" type="ORF">T01_7152</name>
</gene>
<dbReference type="CDD" id="cd24134">
    <property type="entry name" value="ASKHA_NBD_OSGEPL1_QRI7_euk"/>
    <property type="match status" value="1"/>
</dbReference>
<sequence length="464" mass="52334">MKFQEFHFVFNFISICNKRDKMEFSMKLTTYLQKLMPFQLDVINERRFLMRSFSSWKCLMNRPLILGIETSCDDTGAAVVDGFGNILGEELSSQQSYSSRFGGVIPTFAKRQHLANVEAVVNGALTKSGITLQNLDAIAVTNKPGMPVCLRVGVDYATNLCRISRWIFLFFLRQFSLICTGNLNSRKPLIPVHHMAAHAFVVRLAEPRVQFPFLCLLMSGGHCILLLVKSVRDFLTLGNSLDIAPGEAFDKVARRLQLYHVEAVDEHLSGGMLVQKYARGGDRCSFEFPQPLRRRDCNFSFTGLTSAAVRHIEKLESSRAVPIRQDVQLLANFCASFQHALFRHIAKRLLRAFQYVAHRSLLQADGQKCLVISGGVASNDYFRSGFQFICSNSGYELRCPPPELCTDNGTMIAWYGAEKYNIGYEVLHNLPDQIPISARDPLGEDVSNDISELRIAPSRMKFNF</sequence>
<name>A0A0V1B7Z3_TRISP</name>
<dbReference type="AlphaFoldDB" id="A0A0V1B7Z3"/>
<dbReference type="GO" id="GO:0046872">
    <property type="term" value="F:metal ion binding"/>
    <property type="evidence" value="ECO:0007669"/>
    <property type="project" value="UniProtKB-KW"/>
</dbReference>
<dbReference type="InterPro" id="IPR017861">
    <property type="entry name" value="KAE1/TsaD"/>
</dbReference>
<dbReference type="HAMAP" id="MF_01445">
    <property type="entry name" value="TsaD"/>
    <property type="match status" value="1"/>
</dbReference>
<dbReference type="GO" id="GO:0002949">
    <property type="term" value="P:tRNA threonylcarbamoyladenosine modification"/>
    <property type="evidence" value="ECO:0007669"/>
    <property type="project" value="UniProtKB-UniRule"/>
</dbReference>
<keyword evidence="3 7" id="KW-0819">tRNA processing</keyword>
<dbReference type="PANTHER" id="PTHR11735">
    <property type="entry name" value="TRNA N6-ADENOSINE THREONYLCARBAMOYLTRANSFERASE"/>
    <property type="match status" value="1"/>
</dbReference>
<dbReference type="InterPro" id="IPR022450">
    <property type="entry name" value="TsaD"/>
</dbReference>
<dbReference type="InterPro" id="IPR000905">
    <property type="entry name" value="Gcp-like_dom"/>
</dbReference>
<evidence type="ECO:0000256" key="6">
    <source>
        <dbReference type="ARBA" id="ARBA00048117"/>
    </source>
</evidence>
<feature type="domain" description="Gcp-like" evidence="8">
    <location>
        <begin position="85"/>
        <end position="161"/>
    </location>
</feature>
<keyword evidence="5 7" id="KW-0012">Acyltransferase</keyword>
<dbReference type="Proteomes" id="UP000054776">
    <property type="component" value="Unassembled WGS sequence"/>
</dbReference>
<dbReference type="SUPFAM" id="SSF53067">
    <property type="entry name" value="Actin-like ATPase domain"/>
    <property type="match status" value="1"/>
</dbReference>
<keyword evidence="4 7" id="KW-0479">Metal-binding</keyword>
<keyword evidence="2 7" id="KW-0808">Transferase</keyword>
<evidence type="ECO:0000256" key="1">
    <source>
        <dbReference type="ARBA" id="ARBA00012156"/>
    </source>
</evidence>
<evidence type="ECO:0000313" key="9">
    <source>
        <dbReference type="EMBL" id="KRY33110.1"/>
    </source>
</evidence>
<comment type="function">
    <text evidence="7">Required for the formation of a threonylcarbamoyl group on adenosine at position 37 (t(6)A37) in mitochondrial tRNAs that read codons beginning with adenine. Probably involved in the transfer of the threonylcarbamoyl moiety of threonylcarbamoyl-AMP (TC-AMP) to the N6 group of A37. Involved in mitochondrial genome maintenance.</text>
</comment>
<dbReference type="OrthoDB" id="10259622at2759"/>
<comment type="catalytic activity">
    <reaction evidence="6 7">
        <text>L-threonylcarbamoyladenylate + adenosine(37) in tRNA = N(6)-L-threonylcarbamoyladenosine(37) in tRNA + AMP + H(+)</text>
        <dbReference type="Rhea" id="RHEA:37059"/>
        <dbReference type="Rhea" id="RHEA-COMP:10162"/>
        <dbReference type="Rhea" id="RHEA-COMP:10163"/>
        <dbReference type="ChEBI" id="CHEBI:15378"/>
        <dbReference type="ChEBI" id="CHEBI:73682"/>
        <dbReference type="ChEBI" id="CHEBI:74411"/>
        <dbReference type="ChEBI" id="CHEBI:74418"/>
        <dbReference type="ChEBI" id="CHEBI:456215"/>
        <dbReference type="EC" id="2.3.1.234"/>
    </reaction>
</comment>
<evidence type="ECO:0000256" key="3">
    <source>
        <dbReference type="ARBA" id="ARBA00022694"/>
    </source>
</evidence>
<evidence type="ECO:0000313" key="10">
    <source>
        <dbReference type="Proteomes" id="UP000054776"/>
    </source>
</evidence>
<keyword evidence="7" id="KW-0496">Mitochondrion</keyword>
<comment type="caution">
    <text evidence="9">The sequence shown here is derived from an EMBL/GenBank/DDBJ whole genome shotgun (WGS) entry which is preliminary data.</text>
</comment>
<proteinExistence type="inferred from homology"/>
<reference evidence="9 10" key="1">
    <citation type="submission" date="2015-01" db="EMBL/GenBank/DDBJ databases">
        <title>Evolution of Trichinella species and genotypes.</title>
        <authorList>
            <person name="Korhonen P.K."/>
            <person name="Edoardo P."/>
            <person name="Giuseppe L.R."/>
            <person name="Gasser R.B."/>
        </authorList>
    </citation>
    <scope>NUCLEOTIDE SEQUENCE [LARGE SCALE GENOMIC DNA]</scope>
    <source>
        <strain evidence="9">ISS3</strain>
    </source>
</reference>
<feature type="domain" description="Gcp-like" evidence="8">
    <location>
        <begin position="185"/>
        <end position="414"/>
    </location>
</feature>
<evidence type="ECO:0000256" key="5">
    <source>
        <dbReference type="ARBA" id="ARBA00023315"/>
    </source>
</evidence>
<comment type="subunit">
    <text evidence="7">Homodimer.</text>
</comment>
<evidence type="ECO:0000256" key="2">
    <source>
        <dbReference type="ARBA" id="ARBA00022679"/>
    </source>
</evidence>
<dbReference type="EMBL" id="JYDH01000087">
    <property type="protein sequence ID" value="KRY33110.1"/>
    <property type="molecule type" value="Genomic_DNA"/>
</dbReference>
<evidence type="ECO:0000256" key="4">
    <source>
        <dbReference type="ARBA" id="ARBA00022723"/>
    </source>
</evidence>
<dbReference type="EC" id="2.3.1.234" evidence="1"/>
<comment type="similarity">
    <text evidence="7">Belongs to the KAE1 / TsaD family.</text>
</comment>
<accession>A0A0V1B7Z3</accession>
<keyword evidence="10" id="KW-1185">Reference proteome</keyword>
<dbReference type="GO" id="GO:0005739">
    <property type="term" value="C:mitochondrion"/>
    <property type="evidence" value="ECO:0007669"/>
    <property type="project" value="UniProtKB-SubCell"/>
</dbReference>
<comment type="subcellular location">
    <subcellularLocation>
        <location evidence="7">Mitochondrion</location>
    </subcellularLocation>
</comment>
<evidence type="ECO:0000256" key="7">
    <source>
        <dbReference type="HAMAP-Rule" id="MF_03179"/>
    </source>
</evidence>